<protein>
    <submittedName>
        <fullName evidence="1">Uncharacterized protein</fullName>
    </submittedName>
</protein>
<reference evidence="1 2" key="1">
    <citation type="journal article" date="2019" name="Int. J. Syst. Evol. Microbiol.">
        <title>The Global Catalogue of Microorganisms (GCM) 10K type strain sequencing project: providing services to taxonomists for standard genome sequencing and annotation.</title>
        <authorList>
            <consortium name="The Broad Institute Genomics Platform"/>
            <consortium name="The Broad Institute Genome Sequencing Center for Infectious Disease"/>
            <person name="Wu L."/>
            <person name="Ma J."/>
        </authorList>
    </citation>
    <scope>NUCLEOTIDE SEQUENCE [LARGE SCALE GENOMIC DNA]</scope>
    <source>
        <strain evidence="1 2">CGMCC 1.12543</strain>
    </source>
</reference>
<accession>A0ABD5RI49</accession>
<comment type="caution">
    <text evidence="1">The sequence shown here is derived from an EMBL/GenBank/DDBJ whole genome shotgun (WGS) entry which is preliminary data.</text>
</comment>
<dbReference type="AlphaFoldDB" id="A0ABD5RI49"/>
<sequence>MSYDTPNSVVAEIFDNEPKEREGFATAELRPGMGVTFDTSGDANDVSPAGVNSRTTYVVRVPPQTMSAASLNSMDTSPIDATIDADDHLYTFGFLRFQQARCRVASSSTAAAGDDVGWNSNGEISDVQTDGSTALTTFVGQVRELISDADLDNDIAVVEFY</sequence>
<evidence type="ECO:0000313" key="2">
    <source>
        <dbReference type="Proteomes" id="UP001596099"/>
    </source>
</evidence>
<name>A0ABD5RI49_9EURY</name>
<evidence type="ECO:0000313" key="1">
    <source>
        <dbReference type="EMBL" id="MFC5970080.1"/>
    </source>
</evidence>
<keyword evidence="2" id="KW-1185">Reference proteome</keyword>
<organism evidence="1 2">
    <name type="scientific">Halomarina salina</name>
    <dbReference type="NCBI Taxonomy" id="1872699"/>
    <lineage>
        <taxon>Archaea</taxon>
        <taxon>Methanobacteriati</taxon>
        <taxon>Methanobacteriota</taxon>
        <taxon>Stenosarchaea group</taxon>
        <taxon>Halobacteria</taxon>
        <taxon>Halobacteriales</taxon>
        <taxon>Natronomonadaceae</taxon>
        <taxon>Halomarina</taxon>
    </lineage>
</organism>
<dbReference type="RefSeq" id="WP_247418732.1">
    <property type="nucleotide sequence ID" value="NZ_JALLGW010000002.1"/>
</dbReference>
<dbReference type="EMBL" id="JBHSQH010000001">
    <property type="protein sequence ID" value="MFC5970080.1"/>
    <property type="molecule type" value="Genomic_DNA"/>
</dbReference>
<dbReference type="Proteomes" id="UP001596099">
    <property type="component" value="Unassembled WGS sequence"/>
</dbReference>
<proteinExistence type="predicted"/>
<gene>
    <name evidence="1" type="ORF">ACFPYI_01930</name>
</gene>